<feature type="transmembrane region" description="Helical" evidence="7">
    <location>
        <begin position="372"/>
        <end position="395"/>
    </location>
</feature>
<evidence type="ECO:0000256" key="2">
    <source>
        <dbReference type="ARBA" id="ARBA00022475"/>
    </source>
</evidence>
<keyword evidence="4 7" id="KW-0812">Transmembrane</keyword>
<evidence type="ECO:0000313" key="10">
    <source>
        <dbReference type="EMBL" id="MDB2000752.1"/>
    </source>
</evidence>
<feature type="transmembrane region" description="Helical" evidence="7">
    <location>
        <begin position="267"/>
        <end position="284"/>
    </location>
</feature>
<accession>A0A6N3FP30</accession>
<organism evidence="11">
    <name type="scientific">Clostridium symbiosum</name>
    <name type="common">Bacteroides symbiosus</name>
    <dbReference type="NCBI Taxonomy" id="1512"/>
    <lineage>
        <taxon>Bacteria</taxon>
        <taxon>Bacillati</taxon>
        <taxon>Bacillota</taxon>
        <taxon>Clostridia</taxon>
        <taxon>Lachnospirales</taxon>
        <taxon>Lachnospiraceae</taxon>
        <taxon>Otoolea</taxon>
    </lineage>
</organism>
<evidence type="ECO:0000259" key="8">
    <source>
        <dbReference type="Pfam" id="PF06808"/>
    </source>
</evidence>
<dbReference type="GO" id="GO:0022857">
    <property type="term" value="F:transmembrane transporter activity"/>
    <property type="evidence" value="ECO:0007669"/>
    <property type="project" value="TreeGrafter"/>
</dbReference>
<evidence type="ECO:0000256" key="5">
    <source>
        <dbReference type="ARBA" id="ARBA00022989"/>
    </source>
</evidence>
<feature type="transmembrane region" description="Helical" evidence="7">
    <location>
        <begin position="62"/>
        <end position="85"/>
    </location>
</feature>
<feature type="transmembrane region" description="Helical" evidence="7">
    <location>
        <begin position="343"/>
        <end position="360"/>
    </location>
</feature>
<name>A0A6N3FP30_CLOSY</name>
<keyword evidence="3" id="KW-0997">Cell inner membrane</keyword>
<dbReference type="EMBL" id="JAQLGM010000025">
    <property type="protein sequence ID" value="MDB2000752.1"/>
    <property type="molecule type" value="Genomic_DNA"/>
</dbReference>
<sequence>MGPGLASMLVFILLILIWSVYIKRNIGEVAFIGMIVVSLFGGSRAAELLLGGIKYALSYEVLFASLAFVFMSFLLQSTSVLQGMLKIFNRLFRKMKGGPAYVNTAISSFLGMLSGGNTPNAATSGAFTAQWLLSTGWKREQAATLIAANGGLGAGFPPSSSLFIVLAFPTVAGAVSEGQLYIALFLTGIYQVIWRVVYIHYIIRKNHIVLPETVTDEPWSSVMKTAGKNLLLFLGAIIPVALNMGPLSDLIAGRSEVWKAAVDSINILVWIPILMIAIILALGWKDIREKFHSREQFVEELIPHFSSTGGLLIFVFAASNIISKLGLSEDIVQILNSMSLSKVATVVIILILVAVVAGPLSSTATLTSIGVISHAILVSVGIDPLAAATAILVVASTEGASPPASGALFVACGLTECDPPKIFMPLIKWFVLPITCIAVLVCLGILPLPR</sequence>
<evidence type="ECO:0000313" key="9">
    <source>
        <dbReference type="EMBL" id="MCK0084397.1"/>
    </source>
</evidence>
<evidence type="ECO:0000256" key="3">
    <source>
        <dbReference type="ARBA" id="ARBA00022519"/>
    </source>
</evidence>
<protein>
    <submittedName>
        <fullName evidence="11">DctM-like transporters</fullName>
    </submittedName>
    <submittedName>
        <fullName evidence="9">TRAP transporter large permease subunit</fullName>
    </submittedName>
</protein>
<dbReference type="GeneID" id="57967924"/>
<evidence type="ECO:0000313" key="11">
    <source>
        <dbReference type="EMBL" id="VYU53962.1"/>
    </source>
</evidence>
<feature type="transmembrane region" description="Helical" evidence="7">
    <location>
        <begin position="230"/>
        <end position="247"/>
    </location>
</feature>
<keyword evidence="6 7" id="KW-0472">Membrane</keyword>
<proteinExistence type="predicted"/>
<dbReference type="AlphaFoldDB" id="A0A6N3FP30"/>
<dbReference type="RefSeq" id="WP_009297636.1">
    <property type="nucleotide sequence ID" value="NZ_CABHNX010000239.1"/>
</dbReference>
<feature type="transmembrane region" description="Helical" evidence="7">
    <location>
        <begin position="142"/>
        <end position="168"/>
    </location>
</feature>
<feature type="domain" description="TRAP C4-dicarboxylate transport system permease DctM subunit" evidence="8">
    <location>
        <begin position="7"/>
        <end position="440"/>
    </location>
</feature>
<reference evidence="11" key="1">
    <citation type="submission" date="2019-11" db="EMBL/GenBank/DDBJ databases">
        <authorList>
            <person name="Feng L."/>
        </authorList>
    </citation>
    <scope>NUCLEOTIDE SEQUENCE</scope>
    <source>
        <strain evidence="11">CsymbiosumLFYP84</strain>
    </source>
</reference>
<feature type="transmembrane region" description="Helical" evidence="7">
    <location>
        <begin position="29"/>
        <end position="50"/>
    </location>
</feature>
<gene>
    <name evidence="11" type="ORF">CSLFYP84_02628</name>
    <name evidence="9" type="ORF">K5I21_00605</name>
    <name evidence="10" type="ORF">PM006_11120</name>
</gene>
<comment type="subcellular location">
    <subcellularLocation>
        <location evidence="1">Cell inner membrane</location>
        <topology evidence="1">Multi-pass membrane protein</topology>
    </subcellularLocation>
</comment>
<dbReference type="Proteomes" id="UP001300871">
    <property type="component" value="Unassembled WGS sequence"/>
</dbReference>
<feature type="transmembrane region" description="Helical" evidence="7">
    <location>
        <begin position="305"/>
        <end position="323"/>
    </location>
</feature>
<feature type="transmembrane region" description="Helical" evidence="7">
    <location>
        <begin position="180"/>
        <end position="198"/>
    </location>
</feature>
<keyword evidence="5 7" id="KW-1133">Transmembrane helix</keyword>
<evidence type="ECO:0000256" key="7">
    <source>
        <dbReference type="SAM" id="Phobius"/>
    </source>
</evidence>
<evidence type="ECO:0000256" key="1">
    <source>
        <dbReference type="ARBA" id="ARBA00004429"/>
    </source>
</evidence>
<evidence type="ECO:0000256" key="6">
    <source>
        <dbReference type="ARBA" id="ARBA00023136"/>
    </source>
</evidence>
<dbReference type="GO" id="GO:0005886">
    <property type="term" value="C:plasma membrane"/>
    <property type="evidence" value="ECO:0007669"/>
    <property type="project" value="UniProtKB-SubCell"/>
</dbReference>
<dbReference type="EMBL" id="CACRUA010000029">
    <property type="protein sequence ID" value="VYU53962.1"/>
    <property type="molecule type" value="Genomic_DNA"/>
</dbReference>
<dbReference type="InterPro" id="IPR010656">
    <property type="entry name" value="DctM"/>
</dbReference>
<dbReference type="Proteomes" id="UP001203136">
    <property type="component" value="Unassembled WGS sequence"/>
</dbReference>
<dbReference type="PANTHER" id="PTHR33362:SF2">
    <property type="entry name" value="TRAP TRANSPORTER LARGE PERMEASE PROTEIN"/>
    <property type="match status" value="1"/>
</dbReference>
<reference evidence="10" key="3">
    <citation type="submission" date="2023-01" db="EMBL/GenBank/DDBJ databases">
        <title>Human gut microbiome strain richness.</title>
        <authorList>
            <person name="Chen-Liaw A."/>
        </authorList>
    </citation>
    <scope>NUCLEOTIDE SEQUENCE</scope>
    <source>
        <strain evidence="10">B1_m1001713B170214d0_201011</strain>
    </source>
</reference>
<dbReference type="InterPro" id="IPR004681">
    <property type="entry name" value="TRAP_DctM"/>
</dbReference>
<dbReference type="PANTHER" id="PTHR33362">
    <property type="entry name" value="SIALIC ACID TRAP TRANSPORTER PERMEASE PROTEIN SIAT-RELATED"/>
    <property type="match status" value="1"/>
</dbReference>
<dbReference type="EMBL" id="JAINVB010000001">
    <property type="protein sequence ID" value="MCK0084397.1"/>
    <property type="molecule type" value="Genomic_DNA"/>
</dbReference>
<dbReference type="Pfam" id="PF06808">
    <property type="entry name" value="DctM"/>
    <property type="match status" value="1"/>
</dbReference>
<feature type="transmembrane region" description="Helical" evidence="7">
    <location>
        <begin position="429"/>
        <end position="448"/>
    </location>
</feature>
<reference evidence="9" key="2">
    <citation type="journal article" date="2022" name="Cell Host Microbe">
        <title>Colonization of the live biotherapeutic product VE303 and modulation of the microbiota and metabolites in healthy volunteers.</title>
        <authorList>
            <person name="Dsouza M."/>
            <person name="Menon R."/>
            <person name="Crossette E."/>
            <person name="Bhattarai S.K."/>
            <person name="Schneider J."/>
            <person name="Kim Y.G."/>
            <person name="Reddy S."/>
            <person name="Caballero S."/>
            <person name="Felix C."/>
            <person name="Cornacchione L."/>
            <person name="Hendrickson J."/>
            <person name="Watson A.R."/>
            <person name="Minot S.S."/>
            <person name="Greenfield N."/>
            <person name="Schopf L."/>
            <person name="Szabady R."/>
            <person name="Patarroyo J."/>
            <person name="Smith W."/>
            <person name="Harrison P."/>
            <person name="Kuijper E.J."/>
            <person name="Kelly C.P."/>
            <person name="Olle B."/>
            <person name="Bobilev D."/>
            <person name="Silber J.L."/>
            <person name="Bucci V."/>
            <person name="Roberts B."/>
            <person name="Faith J."/>
            <person name="Norman J.M."/>
        </authorList>
    </citation>
    <scope>NUCLEOTIDE SEQUENCE</scope>
    <source>
        <strain evidence="9">VE303-04</strain>
    </source>
</reference>
<feature type="transmembrane region" description="Helical" evidence="7">
    <location>
        <begin position="6"/>
        <end position="22"/>
    </location>
</feature>
<evidence type="ECO:0000256" key="4">
    <source>
        <dbReference type="ARBA" id="ARBA00022692"/>
    </source>
</evidence>
<keyword evidence="2" id="KW-1003">Cell membrane</keyword>